<dbReference type="PANTHER" id="PTHR33064:SF37">
    <property type="entry name" value="RIBONUCLEASE H"/>
    <property type="match status" value="1"/>
</dbReference>
<comment type="caution">
    <text evidence="1">The sequence shown here is derived from an EMBL/GenBank/DDBJ whole genome shotgun (WGS) entry which is preliminary data.</text>
</comment>
<dbReference type="InterPro" id="IPR043502">
    <property type="entry name" value="DNA/RNA_pol_sf"/>
</dbReference>
<dbReference type="OrthoDB" id="134425at2759"/>
<dbReference type="Proteomes" id="UP000198211">
    <property type="component" value="Unassembled WGS sequence"/>
</dbReference>
<evidence type="ECO:0000313" key="1">
    <source>
        <dbReference type="EMBL" id="OWZ01977.1"/>
    </source>
</evidence>
<keyword evidence="2" id="KW-1185">Reference proteome</keyword>
<dbReference type="EMBL" id="NBNE01006487">
    <property type="protein sequence ID" value="OWZ01977.1"/>
    <property type="molecule type" value="Genomic_DNA"/>
</dbReference>
<dbReference type="InterPro" id="IPR043128">
    <property type="entry name" value="Rev_trsase/Diguanyl_cyclase"/>
</dbReference>
<gene>
    <name evidence="1" type="ORF">PHMEG_00026547</name>
</gene>
<reference evidence="2" key="1">
    <citation type="submission" date="2017-03" db="EMBL/GenBank/DDBJ databases">
        <title>Phytopthora megakarya and P. palmivora, two closely related causual agents of cacao black pod achieved similar genome size and gene model numbers by different mechanisms.</title>
        <authorList>
            <person name="Ali S."/>
            <person name="Shao J."/>
            <person name="Larry D.J."/>
            <person name="Kronmiller B."/>
            <person name="Shen D."/>
            <person name="Strem M.D."/>
            <person name="Melnick R.L."/>
            <person name="Guiltinan M.J."/>
            <person name="Tyler B.M."/>
            <person name="Meinhardt L.W."/>
            <person name="Bailey B.A."/>
        </authorList>
    </citation>
    <scope>NUCLEOTIDE SEQUENCE [LARGE SCALE GENOMIC DNA]</scope>
    <source>
        <strain evidence="2">zdho120</strain>
    </source>
</reference>
<evidence type="ECO:0000313" key="2">
    <source>
        <dbReference type="Proteomes" id="UP000198211"/>
    </source>
</evidence>
<dbReference type="AlphaFoldDB" id="A0A225VB14"/>
<organism evidence="1 2">
    <name type="scientific">Phytophthora megakarya</name>
    <dbReference type="NCBI Taxonomy" id="4795"/>
    <lineage>
        <taxon>Eukaryota</taxon>
        <taxon>Sar</taxon>
        <taxon>Stramenopiles</taxon>
        <taxon>Oomycota</taxon>
        <taxon>Peronosporomycetes</taxon>
        <taxon>Peronosporales</taxon>
        <taxon>Peronosporaceae</taxon>
        <taxon>Phytophthora</taxon>
    </lineage>
</organism>
<protein>
    <recommendedName>
        <fullName evidence="3">Reverse transcriptase domain-containing protein</fullName>
    </recommendedName>
</protein>
<proteinExistence type="predicted"/>
<dbReference type="Gene3D" id="3.10.10.10">
    <property type="entry name" value="HIV Type 1 Reverse Transcriptase, subunit A, domain 1"/>
    <property type="match status" value="1"/>
</dbReference>
<dbReference type="CDD" id="cd01647">
    <property type="entry name" value="RT_LTR"/>
    <property type="match status" value="1"/>
</dbReference>
<name>A0A225VB14_9STRA</name>
<sequence length="484" mass="54498">MYVTGGPTKSLQLPAGECIEFRLQKRKPSLRTHAVWVWCTAALIPTIIRFRKGRPTLFRLTNITDRVVYCPAHLDVITWVPRGFMPKQAGYVPIDSRNILQKLDEYSSDGDDSLSKDEQWMWLGASTGRLMARHDEKSPEAAVADLEHTFMCVMHVPSTEGNADTADDEYAVHETNYISLEDYAQELTFLPDLTEPSLGYTASNVKNSGFIGDQQRRLGDVLKKHEAIMISSCNALPPPASGVAGLIAFSDSPWASPIVIVLKKNGQDIRLCIDYKMVNAVTAIMEYTMPLINDLLIELENYLWFCSLDAASGFWAIMMTMLAPNAFGLKNSPMIYQRMIDNALWGFVQPKGGWERYAERMKLAEEAAKHQRSLDDDSDFTLTTTRTKFEADRQASSELDPVLRMVNEPHADMFATNEPDGSLLVPVFQHDICFGDTTFDDCLDTLRKLLVRFEDCRISVSFTKSTFCQSKVDFLLHEVSPEGI</sequence>
<dbReference type="Gene3D" id="3.30.70.270">
    <property type="match status" value="2"/>
</dbReference>
<dbReference type="SUPFAM" id="SSF56672">
    <property type="entry name" value="DNA/RNA polymerases"/>
    <property type="match status" value="1"/>
</dbReference>
<accession>A0A225VB14</accession>
<dbReference type="InterPro" id="IPR051320">
    <property type="entry name" value="Viral_Replic_Matur_Polypro"/>
</dbReference>
<dbReference type="PANTHER" id="PTHR33064">
    <property type="entry name" value="POL PROTEIN"/>
    <property type="match status" value="1"/>
</dbReference>
<evidence type="ECO:0008006" key="3">
    <source>
        <dbReference type="Google" id="ProtNLM"/>
    </source>
</evidence>